<comment type="pathway">
    <text evidence="9">Cofactor biosynthesis; ubiquinone biosynthesis.</text>
</comment>
<dbReference type="Gene3D" id="1.20.120.1780">
    <property type="entry name" value="UbiA prenyltransferase"/>
    <property type="match status" value="1"/>
</dbReference>
<dbReference type="InterPro" id="IPR000537">
    <property type="entry name" value="UbiA_prenyltransferase"/>
</dbReference>
<feature type="transmembrane region" description="Helical" evidence="9">
    <location>
        <begin position="69"/>
        <end position="94"/>
    </location>
</feature>
<dbReference type="InterPro" id="IPR006370">
    <property type="entry name" value="HB_polyprenyltransferase-like"/>
</dbReference>
<dbReference type="GO" id="GO:0008412">
    <property type="term" value="F:4-hydroxybenzoate polyprenyltransferase activity"/>
    <property type="evidence" value="ECO:0007669"/>
    <property type="project" value="UniProtKB-EC"/>
</dbReference>
<dbReference type="Pfam" id="PF01040">
    <property type="entry name" value="UbiA"/>
    <property type="match status" value="1"/>
</dbReference>
<feature type="transmembrane region" description="Helical" evidence="9">
    <location>
        <begin position="45"/>
        <end position="63"/>
    </location>
</feature>
<evidence type="ECO:0000313" key="11">
    <source>
        <dbReference type="Proteomes" id="UP000719766"/>
    </source>
</evidence>
<evidence type="ECO:0000256" key="7">
    <source>
        <dbReference type="ARBA" id="ARBA00022989"/>
    </source>
</evidence>
<evidence type="ECO:0000313" key="10">
    <source>
        <dbReference type="EMBL" id="KAG1802134.1"/>
    </source>
</evidence>
<evidence type="ECO:0000256" key="5">
    <source>
        <dbReference type="ARBA" id="ARBA00022679"/>
    </source>
</evidence>
<reference evidence="10" key="1">
    <citation type="journal article" date="2020" name="New Phytol.">
        <title>Comparative genomics reveals dynamic genome evolution in host specialist ectomycorrhizal fungi.</title>
        <authorList>
            <person name="Lofgren L.A."/>
            <person name="Nguyen N.H."/>
            <person name="Vilgalys R."/>
            <person name="Ruytinx J."/>
            <person name="Liao H.L."/>
            <person name="Branco S."/>
            <person name="Kuo A."/>
            <person name="LaButti K."/>
            <person name="Lipzen A."/>
            <person name="Andreopoulos W."/>
            <person name="Pangilinan J."/>
            <person name="Riley R."/>
            <person name="Hundley H."/>
            <person name="Na H."/>
            <person name="Barry K."/>
            <person name="Grigoriev I.V."/>
            <person name="Stajich J.E."/>
            <person name="Kennedy P.G."/>
        </authorList>
    </citation>
    <scope>NUCLEOTIDE SEQUENCE</scope>
    <source>
        <strain evidence="10">S12</strain>
    </source>
</reference>
<comment type="pathway">
    <text evidence="3">Secondary metabolite biosynthesis.</text>
</comment>
<feature type="transmembrane region" description="Helical" evidence="9">
    <location>
        <begin position="236"/>
        <end position="256"/>
    </location>
</feature>
<feature type="transmembrane region" description="Helical" evidence="9">
    <location>
        <begin position="115"/>
        <end position="135"/>
    </location>
</feature>
<dbReference type="AlphaFoldDB" id="A0A9P7DSS5"/>
<evidence type="ECO:0000256" key="1">
    <source>
        <dbReference type="ARBA" id="ARBA00001946"/>
    </source>
</evidence>
<dbReference type="NCBIfam" id="TIGR01474">
    <property type="entry name" value="ubiA_proteo"/>
    <property type="match status" value="1"/>
</dbReference>
<dbReference type="Proteomes" id="UP000719766">
    <property type="component" value="Unassembled WGS sequence"/>
</dbReference>
<dbReference type="PANTHER" id="PTHR11048:SF28">
    <property type="entry name" value="4-HYDROXYBENZOATE POLYPRENYLTRANSFERASE, MITOCHONDRIAL"/>
    <property type="match status" value="1"/>
</dbReference>
<evidence type="ECO:0000256" key="8">
    <source>
        <dbReference type="ARBA" id="ARBA00023136"/>
    </source>
</evidence>
<comment type="caution">
    <text evidence="10">The sequence shown here is derived from an EMBL/GenBank/DDBJ whole genome shotgun (WGS) entry which is preliminary data.</text>
</comment>
<keyword evidence="9" id="KW-0999">Mitochondrion inner membrane</keyword>
<dbReference type="GeneID" id="64605437"/>
<organism evidence="10 11">
    <name type="scientific">Suillus plorans</name>
    <dbReference type="NCBI Taxonomy" id="116603"/>
    <lineage>
        <taxon>Eukaryota</taxon>
        <taxon>Fungi</taxon>
        <taxon>Dikarya</taxon>
        <taxon>Basidiomycota</taxon>
        <taxon>Agaricomycotina</taxon>
        <taxon>Agaricomycetes</taxon>
        <taxon>Agaricomycetidae</taxon>
        <taxon>Boletales</taxon>
        <taxon>Suillineae</taxon>
        <taxon>Suillaceae</taxon>
        <taxon>Suillus</taxon>
    </lineage>
</organism>
<dbReference type="OrthoDB" id="18170at2759"/>
<comment type="cofactor">
    <cofactor evidence="1 9">
        <name>Mg(2+)</name>
        <dbReference type="ChEBI" id="CHEBI:18420"/>
    </cofactor>
</comment>
<sequence length="317" mass="34946">MEVKSTAVKQHSQHLSSDRTWVDLFPSTIRPYLYLARVHNPAGTLLLFYPCAWSVTMACYAHGAPVSTVWTYVGLFLAAAQVFHSAGCVINDMWDKDVDAAVPRTSTRPLASGDVSMFGAFAFLIPQLALGIWLLMQLNEYSLRLGLSSLGLVVLYPAMKRVTNWPQAVLGLCFNWGALLGAASVVGAVDWHVYIPLYLGAANWTIVYDTSYARQDRDEDAKYGVRSTTIIFGDQIRPILAMFSAVVCSLVSYAGYCNGHGWPFFCGVAMGALHLARLLARTDFENKESCDATLLSNAWFGFWVWAGAFADLLLKTQ</sequence>
<dbReference type="RefSeq" id="XP_041165326.1">
    <property type="nucleotide sequence ID" value="XM_041311673.1"/>
</dbReference>
<comment type="function">
    <text evidence="9">Catalyzes the prenylation of para-hydroxybenzoate (PHB) with an all-trans polyprenyl group. Mediates the second step in the final reaction sequence of coenzyme Q (CoQ) biosynthesis, which is the condensation of the polyisoprenoid side chain with PHB, generating the first membrane-bound Q intermediate.</text>
</comment>
<name>A0A9P7DSS5_9AGAM</name>
<feature type="transmembrane region" description="Helical" evidence="9">
    <location>
        <begin position="168"/>
        <end position="189"/>
    </location>
</feature>
<dbReference type="HAMAP" id="MF_01635">
    <property type="entry name" value="UbiA"/>
    <property type="match status" value="1"/>
</dbReference>
<keyword evidence="6 9" id="KW-0812">Transmembrane</keyword>
<keyword evidence="9" id="KW-0414">Isoprene biosynthesis</keyword>
<dbReference type="GO" id="GO:0008299">
    <property type="term" value="P:isoprenoid biosynthetic process"/>
    <property type="evidence" value="ECO:0007669"/>
    <property type="project" value="UniProtKB-UniRule"/>
</dbReference>
<dbReference type="GO" id="GO:0005743">
    <property type="term" value="C:mitochondrial inner membrane"/>
    <property type="evidence" value="ECO:0007669"/>
    <property type="project" value="UniProtKB-SubCell"/>
</dbReference>
<dbReference type="PANTHER" id="PTHR11048">
    <property type="entry name" value="PRENYLTRANSFERASES"/>
    <property type="match status" value="1"/>
</dbReference>
<protein>
    <recommendedName>
        <fullName evidence="9">4-hydroxybenzoate polyprenyltransferase, mitochondrial</fullName>
        <shortName evidence="9">4-HB polyprenyltransferase</shortName>
        <ecNumber evidence="9">2.5.1.39</ecNumber>
    </recommendedName>
    <alternativeName>
        <fullName evidence="9">Para-hydroxybenzoate--polyprenyltransferase</fullName>
        <shortName evidence="9">PHB:PPT</shortName>
        <shortName evidence="9">PHB:polyprenyltransferase</shortName>
    </alternativeName>
</protein>
<keyword evidence="9" id="KW-0496">Mitochondrion</keyword>
<comment type="subcellular location">
    <subcellularLocation>
        <location evidence="2">Membrane</location>
        <topology evidence="2">Multi-pass membrane protein</topology>
    </subcellularLocation>
    <subcellularLocation>
        <location evidence="9">Mitochondrion inner membrane</location>
        <topology evidence="9">Multi-pass membrane protein</topology>
        <orientation evidence="9">Matrix side</orientation>
    </subcellularLocation>
</comment>
<evidence type="ECO:0000256" key="6">
    <source>
        <dbReference type="ARBA" id="ARBA00022692"/>
    </source>
</evidence>
<dbReference type="EMBL" id="JABBWE010000006">
    <property type="protein sequence ID" value="KAG1802134.1"/>
    <property type="molecule type" value="Genomic_DNA"/>
</dbReference>
<keyword evidence="9" id="KW-0831">Ubiquinone biosynthesis</keyword>
<keyword evidence="8 9" id="KW-0472">Membrane</keyword>
<gene>
    <name evidence="10" type="ORF">HD556DRAFT_801255</name>
</gene>
<dbReference type="FunFam" id="1.10.357.140:FF:000008">
    <property type="entry name" value="4-hydroxybenzoate octaprenyltransferase"/>
    <property type="match status" value="1"/>
</dbReference>
<dbReference type="GO" id="GO:0006744">
    <property type="term" value="P:ubiquinone biosynthetic process"/>
    <property type="evidence" value="ECO:0007669"/>
    <property type="project" value="UniProtKB-UniRule"/>
</dbReference>
<keyword evidence="7 9" id="KW-1133">Transmembrane helix</keyword>
<dbReference type="InterPro" id="IPR044878">
    <property type="entry name" value="UbiA_sf"/>
</dbReference>
<dbReference type="EC" id="2.5.1.39" evidence="9"/>
<feature type="transmembrane region" description="Helical" evidence="9">
    <location>
        <begin position="195"/>
        <end position="215"/>
    </location>
</feature>
<evidence type="ECO:0000256" key="9">
    <source>
        <dbReference type="HAMAP-Rule" id="MF_03189"/>
    </source>
</evidence>
<feature type="transmembrane region" description="Helical" evidence="9">
    <location>
        <begin position="292"/>
        <end position="314"/>
    </location>
</feature>
<evidence type="ECO:0000256" key="2">
    <source>
        <dbReference type="ARBA" id="ARBA00004141"/>
    </source>
</evidence>
<keyword evidence="11" id="KW-1185">Reference proteome</keyword>
<dbReference type="FunFam" id="1.20.120.1780:FF:000001">
    <property type="entry name" value="4-hydroxybenzoate octaprenyltransferase"/>
    <property type="match status" value="1"/>
</dbReference>
<dbReference type="CDD" id="cd13959">
    <property type="entry name" value="PT_UbiA_COQ2"/>
    <property type="match status" value="1"/>
</dbReference>
<feature type="transmembrane region" description="Helical" evidence="9">
    <location>
        <begin position="262"/>
        <end position="280"/>
    </location>
</feature>
<accession>A0A9P7DSS5</accession>
<proteinExistence type="inferred from homology"/>
<keyword evidence="5 9" id="KW-0808">Transferase</keyword>
<evidence type="ECO:0000256" key="3">
    <source>
        <dbReference type="ARBA" id="ARBA00005179"/>
    </source>
</evidence>
<comment type="catalytic activity">
    <reaction evidence="9">
        <text>an all-trans-polyprenyl diphosphate + 4-hydroxybenzoate = a 4-hydroxy-3-(all-trans-polyprenyl)benzoate + diphosphate</text>
        <dbReference type="Rhea" id="RHEA:44504"/>
        <dbReference type="Rhea" id="RHEA-COMP:9514"/>
        <dbReference type="Rhea" id="RHEA-COMP:9564"/>
        <dbReference type="ChEBI" id="CHEBI:17879"/>
        <dbReference type="ChEBI" id="CHEBI:33019"/>
        <dbReference type="ChEBI" id="CHEBI:58914"/>
        <dbReference type="ChEBI" id="CHEBI:78396"/>
        <dbReference type="EC" id="2.5.1.39"/>
    </reaction>
</comment>
<feature type="transmembrane region" description="Helical" evidence="9">
    <location>
        <begin position="141"/>
        <end position="159"/>
    </location>
</feature>
<comment type="similarity">
    <text evidence="4 9">Belongs to the UbiA prenyltransferase family.</text>
</comment>
<evidence type="ECO:0000256" key="4">
    <source>
        <dbReference type="ARBA" id="ARBA00005985"/>
    </source>
</evidence>
<dbReference type="Gene3D" id="1.10.357.140">
    <property type="entry name" value="UbiA prenyltransferase"/>
    <property type="match status" value="1"/>
</dbReference>
<dbReference type="InterPro" id="IPR039653">
    <property type="entry name" value="Prenyltransferase"/>
</dbReference>